<dbReference type="InterPro" id="IPR022156">
    <property type="entry name" value="Uncharacterised_YfbK_N"/>
</dbReference>
<dbReference type="PROSITE" id="PS50234">
    <property type="entry name" value="VWFA"/>
    <property type="match status" value="1"/>
</dbReference>
<dbReference type="Pfam" id="PF12034">
    <property type="entry name" value="YfbK_C"/>
    <property type="match status" value="1"/>
</dbReference>
<dbReference type="InterPro" id="IPR002035">
    <property type="entry name" value="VWF_A"/>
</dbReference>
<dbReference type="RefSeq" id="WP_154446896.1">
    <property type="nucleotide sequence ID" value="NZ_WIND01000009.1"/>
</dbReference>
<feature type="region of interest" description="Disordered" evidence="1">
    <location>
        <begin position="180"/>
        <end position="204"/>
    </location>
</feature>
<dbReference type="AlphaFoldDB" id="A0A6L5Z2U6"/>
<feature type="compositionally biased region" description="Basic and acidic residues" evidence="1">
    <location>
        <begin position="1"/>
        <end position="10"/>
    </location>
</feature>
<dbReference type="Pfam" id="PF12450">
    <property type="entry name" value="vWF_A"/>
    <property type="match status" value="1"/>
</dbReference>
<dbReference type="EMBL" id="WIND01000009">
    <property type="protein sequence ID" value="MSU90400.1"/>
    <property type="molecule type" value="Genomic_DNA"/>
</dbReference>
<dbReference type="InterPro" id="IPR051266">
    <property type="entry name" value="CLCR"/>
</dbReference>
<feature type="region of interest" description="Disordered" evidence="1">
    <location>
        <begin position="121"/>
        <end position="162"/>
    </location>
</feature>
<dbReference type="InterPro" id="IPR021908">
    <property type="entry name" value="YfbK_C"/>
</dbReference>
<dbReference type="PANTHER" id="PTHR10579:SF43">
    <property type="entry name" value="ZINC FINGER (C3HC4-TYPE RING FINGER) FAMILY PROTEIN"/>
    <property type="match status" value="1"/>
</dbReference>
<accession>A0A6L5Z2U6</accession>
<evidence type="ECO:0000313" key="3">
    <source>
        <dbReference type="EMBL" id="MSU90400.1"/>
    </source>
</evidence>
<dbReference type="InterPro" id="IPR036465">
    <property type="entry name" value="vWFA_dom_sf"/>
</dbReference>
<keyword evidence="4" id="KW-1185">Reference proteome</keyword>
<dbReference type="SUPFAM" id="SSF53300">
    <property type="entry name" value="vWA-like"/>
    <property type="match status" value="1"/>
</dbReference>
<name>A0A6L5Z2U6_9RHOB</name>
<evidence type="ECO:0000256" key="1">
    <source>
        <dbReference type="SAM" id="MobiDB-lite"/>
    </source>
</evidence>
<gene>
    <name evidence="3" type="ORF">GE300_12360</name>
</gene>
<dbReference type="Proteomes" id="UP000474957">
    <property type="component" value="Unassembled WGS sequence"/>
</dbReference>
<feature type="region of interest" description="Disordered" evidence="1">
    <location>
        <begin position="1"/>
        <end position="60"/>
    </location>
</feature>
<protein>
    <submittedName>
        <fullName evidence="3">DUF3520 domain-containing protein</fullName>
    </submittedName>
</protein>
<organism evidence="3 4">
    <name type="scientific">Halovulum marinum</name>
    <dbReference type="NCBI Taxonomy" id="2662447"/>
    <lineage>
        <taxon>Bacteria</taxon>
        <taxon>Pseudomonadati</taxon>
        <taxon>Pseudomonadota</taxon>
        <taxon>Alphaproteobacteria</taxon>
        <taxon>Rhodobacterales</taxon>
        <taxon>Paracoccaceae</taxon>
        <taxon>Halovulum</taxon>
    </lineage>
</organism>
<reference evidence="3 4" key="1">
    <citation type="submission" date="2019-10" db="EMBL/GenBank/DDBJ databases">
        <title>Cognatihalovulum marinum gen. nov. sp. nov., a new member of the family Rhodobacteraceae isolated from deep seawater of the Northwest Indian Ocean.</title>
        <authorList>
            <person name="Ruan C."/>
            <person name="Wang J."/>
            <person name="Zheng X."/>
            <person name="Song L."/>
            <person name="Zhu Y."/>
            <person name="Huang Y."/>
            <person name="Lu Z."/>
            <person name="Du W."/>
            <person name="Huang L."/>
            <person name="Dai X."/>
        </authorList>
    </citation>
    <scope>NUCLEOTIDE SEQUENCE [LARGE SCALE GENOMIC DNA]</scope>
    <source>
        <strain evidence="3 4">2CG4</strain>
    </source>
</reference>
<dbReference type="SMART" id="SM00327">
    <property type="entry name" value="VWA"/>
    <property type="match status" value="1"/>
</dbReference>
<dbReference type="Pfam" id="PF00092">
    <property type="entry name" value="VWA"/>
    <property type="match status" value="1"/>
</dbReference>
<feature type="compositionally biased region" description="Low complexity" evidence="1">
    <location>
        <begin position="185"/>
        <end position="202"/>
    </location>
</feature>
<comment type="caution">
    <text evidence="3">The sequence shown here is derived from an EMBL/GenBank/DDBJ whole genome shotgun (WGS) entry which is preliminary data.</text>
</comment>
<dbReference type="Gene3D" id="3.40.50.410">
    <property type="entry name" value="von Willebrand factor, type A domain"/>
    <property type="match status" value="1"/>
</dbReference>
<feature type="domain" description="VWFA" evidence="2">
    <location>
        <begin position="338"/>
        <end position="516"/>
    </location>
</feature>
<dbReference type="CDD" id="cd01465">
    <property type="entry name" value="vWA_subgroup"/>
    <property type="match status" value="1"/>
</dbReference>
<proteinExistence type="predicted"/>
<sequence>MTDPLDDLKKALKAQQPRPRPEARAAALRAAAEAFDEKRSAAAQGTADLARPTQDRPDRRAGFRRGVLTMFSNLTQPRILMGTSALATVVIAVAITQNLPLGGSGISPAELTGAVDERTRADGARRAVRPPAQSPAPAPQTRTEAVEEQPAARRADAGDADDANAPVAEFEALADAPAETRTRDLVASPSSQAAPPLAQRQLGKIQAESSAGFLPRPMPEPFPQVVEGNTERYPQAQPNPLKLVADEPVSTFSIDVDTASYAVVRSSLNAGQMPPRNAVRVEEMINYFDYDYPAPDSREVPFATSVSVQPTPWNDGTQLLHIGIQGYDIAPAERPPLNLVFLIDTSGSMNDPRKLPLLVRSFGLLLDTLDARDTVAIVTYAGSAGLVLEPTAASDKVTILNSLDRLAAGGSTAGQAGLQQAYQVAGRMAQEGAVSRVILATDGDFNVGLSDPGALKDFVAERREDGTYLSVLGFGRGNYDDAITQALAQNGNGTAAYIDTLAEAQKVLVEDMTGALFPIADDVKIQIEFNPAQVSEYRLIGYETRALNREDFNDDTVDAGEIGAGHTVTALYEITPVGSSAERIGGLRYQSEPQPVVDDGAEYAFLKLRYKLPGEETSKLIETPVLPDRQDIAPEETRFAAAVAGFGRLLRGETLPGWSWDEARELAAANRGDDPYGYRSELLSLIRMADALE</sequence>
<evidence type="ECO:0000313" key="4">
    <source>
        <dbReference type="Proteomes" id="UP000474957"/>
    </source>
</evidence>
<evidence type="ECO:0000259" key="2">
    <source>
        <dbReference type="PROSITE" id="PS50234"/>
    </source>
</evidence>
<dbReference type="PANTHER" id="PTHR10579">
    <property type="entry name" value="CALCIUM-ACTIVATED CHLORIDE CHANNEL REGULATOR"/>
    <property type="match status" value="1"/>
</dbReference>
<feature type="compositionally biased region" description="Low complexity" evidence="1">
    <location>
        <begin position="24"/>
        <end position="33"/>
    </location>
</feature>